<protein>
    <recommendedName>
        <fullName evidence="2">BZIP domain-containing protein</fullName>
    </recommendedName>
</protein>
<dbReference type="Gene3D" id="1.20.5.170">
    <property type="match status" value="1"/>
</dbReference>
<dbReference type="GO" id="GO:0003700">
    <property type="term" value="F:DNA-binding transcription factor activity"/>
    <property type="evidence" value="ECO:0007669"/>
    <property type="project" value="InterPro"/>
</dbReference>
<dbReference type="GO" id="GO:0005634">
    <property type="term" value="C:nucleus"/>
    <property type="evidence" value="ECO:0007669"/>
    <property type="project" value="UniProtKB-ARBA"/>
</dbReference>
<dbReference type="InterPro" id="IPR046347">
    <property type="entry name" value="bZIP_sf"/>
</dbReference>
<dbReference type="VEuPathDB" id="VectorBase:ADIR001035"/>
<dbReference type="SUPFAM" id="SSF57959">
    <property type="entry name" value="Leucine zipper domain"/>
    <property type="match status" value="1"/>
</dbReference>
<accession>A0A182N080</accession>
<reference evidence="3" key="2">
    <citation type="submission" date="2020-05" db="UniProtKB">
        <authorList>
            <consortium name="EnsemblMetazoa"/>
        </authorList>
    </citation>
    <scope>IDENTIFICATION</scope>
    <source>
        <strain evidence="3">WRAIR2</strain>
    </source>
</reference>
<dbReference type="CDD" id="cd14813">
    <property type="entry name" value="bZIP_BmCbz-like"/>
    <property type="match status" value="1"/>
</dbReference>
<feature type="compositionally biased region" description="Polar residues" evidence="1">
    <location>
        <begin position="417"/>
        <end position="426"/>
    </location>
</feature>
<dbReference type="AlphaFoldDB" id="A0A182N080"/>
<dbReference type="STRING" id="7168.A0A182N080"/>
<keyword evidence="4" id="KW-1185">Reference proteome</keyword>
<evidence type="ECO:0000256" key="1">
    <source>
        <dbReference type="SAM" id="MobiDB-lite"/>
    </source>
</evidence>
<dbReference type="Pfam" id="PF07716">
    <property type="entry name" value="bZIP_2"/>
    <property type="match status" value="1"/>
</dbReference>
<evidence type="ECO:0000313" key="3">
    <source>
        <dbReference type="EnsemblMetazoa" id="ADIR001035-PA"/>
    </source>
</evidence>
<dbReference type="InterPro" id="IPR004827">
    <property type="entry name" value="bZIP"/>
</dbReference>
<feature type="compositionally biased region" description="Low complexity" evidence="1">
    <location>
        <begin position="44"/>
        <end position="54"/>
    </location>
</feature>
<dbReference type="EnsemblMetazoa" id="ADIR001035-RA">
    <property type="protein sequence ID" value="ADIR001035-PA"/>
    <property type="gene ID" value="ADIR001035"/>
</dbReference>
<organism evidence="3 4">
    <name type="scientific">Anopheles dirus</name>
    <dbReference type="NCBI Taxonomy" id="7168"/>
    <lineage>
        <taxon>Eukaryota</taxon>
        <taxon>Metazoa</taxon>
        <taxon>Ecdysozoa</taxon>
        <taxon>Arthropoda</taxon>
        <taxon>Hexapoda</taxon>
        <taxon>Insecta</taxon>
        <taxon>Pterygota</taxon>
        <taxon>Neoptera</taxon>
        <taxon>Endopterygota</taxon>
        <taxon>Diptera</taxon>
        <taxon>Nematocera</taxon>
        <taxon>Culicoidea</taxon>
        <taxon>Culicidae</taxon>
        <taxon>Anophelinae</taxon>
        <taxon>Anopheles</taxon>
    </lineage>
</organism>
<feature type="domain" description="BZIP" evidence="2">
    <location>
        <begin position="487"/>
        <end position="550"/>
    </location>
</feature>
<feature type="region of interest" description="Disordered" evidence="1">
    <location>
        <begin position="490"/>
        <end position="514"/>
    </location>
</feature>
<evidence type="ECO:0000259" key="2">
    <source>
        <dbReference type="PROSITE" id="PS50217"/>
    </source>
</evidence>
<sequence>MDAEYETWINAAAAAVHWPRWRSTPPRGDLAAPTGASTGERPPGGEARTTATTGRRTESDESGRYGGAGASATTVHDVCYKINYSGEGSCGGVFAGGARGHSASGGCLLWLLSPATSHTSSNNNMAEPSTITNAVTTTAAIENSIDCRTLLEELSSPVSLHEEIEQLSSGFDCDASNHLVARNSPYLAADGLEPVAPNIFRWLQDDTGVAVGGGGGALLLDIATTQHPFLGAAATITNTTTTTPPGTTAADHHQPQRDHNYHTMKRRLQAVDGKVATKRKAAPPTALLVVPAAPTPTMTMTTTTTPTQAATTLNTPDLTNDILDLEDGNFDLLSFIGASDESLEFNVCHAAVEEKPTLDLLAPATTITTITTTTNNTVPDGSAKPPTAPKGEPKPPGTTCPFLALDSLRLLTDGASGATSPTSPAGSTVRPASSRGRRLSSASSACGDSSSDVSSSTAKAPKRRGRPPKVAGTVRDRAQYQHLSDADWRYREQRDKNNEASRKSRINRKDREQRIEQEADQLNAQHQKLAYEERHLRTECRRWRKAVMKLALL</sequence>
<dbReference type="Proteomes" id="UP000075884">
    <property type="component" value="Unassembled WGS sequence"/>
</dbReference>
<evidence type="ECO:0000313" key="4">
    <source>
        <dbReference type="Proteomes" id="UP000075884"/>
    </source>
</evidence>
<proteinExistence type="predicted"/>
<feature type="region of interest" description="Disordered" evidence="1">
    <location>
        <begin position="371"/>
        <end position="401"/>
    </location>
</feature>
<feature type="compositionally biased region" description="Low complexity" evidence="1">
    <location>
        <begin position="439"/>
        <end position="456"/>
    </location>
</feature>
<feature type="region of interest" description="Disordered" evidence="1">
    <location>
        <begin position="20"/>
        <end position="69"/>
    </location>
</feature>
<reference evidence="4" key="1">
    <citation type="submission" date="2013-03" db="EMBL/GenBank/DDBJ databases">
        <title>The Genome Sequence of Anopheles dirus WRAIR2.</title>
        <authorList>
            <consortium name="The Broad Institute Genomics Platform"/>
            <person name="Neafsey D.E."/>
            <person name="Walton C."/>
            <person name="Walker B."/>
            <person name="Young S.K."/>
            <person name="Zeng Q."/>
            <person name="Gargeya S."/>
            <person name="Fitzgerald M."/>
            <person name="Haas B."/>
            <person name="Abouelleil A."/>
            <person name="Allen A.W."/>
            <person name="Alvarado L."/>
            <person name="Arachchi H.M."/>
            <person name="Berlin A.M."/>
            <person name="Chapman S.B."/>
            <person name="Gainer-Dewar J."/>
            <person name="Goldberg J."/>
            <person name="Griggs A."/>
            <person name="Gujja S."/>
            <person name="Hansen M."/>
            <person name="Howarth C."/>
            <person name="Imamovic A."/>
            <person name="Ireland A."/>
            <person name="Larimer J."/>
            <person name="McCowan C."/>
            <person name="Murphy C."/>
            <person name="Pearson M."/>
            <person name="Poon T.W."/>
            <person name="Priest M."/>
            <person name="Roberts A."/>
            <person name="Saif S."/>
            <person name="Shea T."/>
            <person name="Sisk P."/>
            <person name="Sykes S."/>
            <person name="Wortman J."/>
            <person name="Nusbaum C."/>
            <person name="Birren B."/>
        </authorList>
    </citation>
    <scope>NUCLEOTIDE SEQUENCE [LARGE SCALE GENOMIC DNA]</scope>
    <source>
        <strain evidence="4">WRAIR2</strain>
    </source>
</reference>
<dbReference type="PROSITE" id="PS50217">
    <property type="entry name" value="BZIP"/>
    <property type="match status" value="1"/>
</dbReference>
<feature type="region of interest" description="Disordered" evidence="1">
    <location>
        <begin position="413"/>
        <end position="472"/>
    </location>
</feature>
<name>A0A182N080_9DIPT</name>